<dbReference type="Gene3D" id="3.40.50.1000">
    <property type="entry name" value="HAD superfamily/HAD-like"/>
    <property type="match status" value="1"/>
</dbReference>
<dbReference type="NCBIfam" id="TIGR01484">
    <property type="entry name" value="HAD-SF-IIB"/>
    <property type="match status" value="1"/>
</dbReference>
<dbReference type="Pfam" id="PF08282">
    <property type="entry name" value="Hydrolase_3"/>
    <property type="match status" value="1"/>
</dbReference>
<reference evidence="1 2" key="1">
    <citation type="submission" date="2019-01" db="EMBL/GenBank/DDBJ databases">
        <title>Blautia sp. nov. KGMB01111 isolated human feces.</title>
        <authorList>
            <person name="Park J.-E."/>
            <person name="Kim J.-S."/>
            <person name="Park S.-H."/>
        </authorList>
    </citation>
    <scope>NUCLEOTIDE SEQUENCE [LARGE SCALE GENOMIC DNA]</scope>
    <source>
        <strain evidence="1 2">KGMB01111</strain>
    </source>
</reference>
<organism evidence="1 2">
    <name type="scientific">Blautia faecicola</name>
    <dbReference type="NCBI Taxonomy" id="2509240"/>
    <lineage>
        <taxon>Bacteria</taxon>
        <taxon>Bacillati</taxon>
        <taxon>Bacillota</taxon>
        <taxon>Clostridia</taxon>
        <taxon>Lachnospirales</taxon>
        <taxon>Lachnospiraceae</taxon>
        <taxon>Blautia</taxon>
    </lineage>
</organism>
<sequence length="265" mass="29388">MSTNKKALFFDIDGTILSEITGKIPESASAALQKAHDLGHLLFINTGRTICCLPPMICQLPFSGYLCGCGSYIVYNDEVLTSTQIPKERQAEIIRQVRASNAGLLLEGKEDCYRSSHITRFAKLEGTCRYLATLGLTREHYIESGLCDFDKFVIYTDEQTDIDTLLPALAKDMDLIDRLGGVYEVVPKGYSKGTAIDFILKHFGLELDDAYVFGDSSNDLAMFTYGKHTVALGHHDPVLDPYTEYVTDTVENDGLMKAMAHYGLI</sequence>
<evidence type="ECO:0000313" key="2">
    <source>
        <dbReference type="Proteomes" id="UP000290106"/>
    </source>
</evidence>
<dbReference type="PANTHER" id="PTHR10000:SF25">
    <property type="entry name" value="PHOSPHATASE YKRA-RELATED"/>
    <property type="match status" value="1"/>
</dbReference>
<dbReference type="PANTHER" id="PTHR10000">
    <property type="entry name" value="PHOSPHOSERINE PHOSPHATASE"/>
    <property type="match status" value="1"/>
</dbReference>
<dbReference type="AlphaFoldDB" id="A0A4Q1RJR1"/>
<gene>
    <name evidence="1" type="ORF">ETP43_12480</name>
</gene>
<keyword evidence="1" id="KW-0378">Hydrolase</keyword>
<dbReference type="SUPFAM" id="SSF56784">
    <property type="entry name" value="HAD-like"/>
    <property type="match status" value="1"/>
</dbReference>
<dbReference type="Proteomes" id="UP000290106">
    <property type="component" value="Unassembled WGS sequence"/>
</dbReference>
<dbReference type="InterPro" id="IPR036412">
    <property type="entry name" value="HAD-like_sf"/>
</dbReference>
<dbReference type="InterPro" id="IPR023214">
    <property type="entry name" value="HAD_sf"/>
</dbReference>
<dbReference type="GO" id="GO:0000287">
    <property type="term" value="F:magnesium ion binding"/>
    <property type="evidence" value="ECO:0007669"/>
    <property type="project" value="TreeGrafter"/>
</dbReference>
<comment type="caution">
    <text evidence="1">The sequence shown here is derived from an EMBL/GenBank/DDBJ whole genome shotgun (WGS) entry which is preliminary data.</text>
</comment>
<dbReference type="Gene3D" id="3.30.1240.10">
    <property type="match status" value="1"/>
</dbReference>
<proteinExistence type="predicted"/>
<dbReference type="RefSeq" id="WP_129258385.1">
    <property type="nucleotide sequence ID" value="NZ_SDKC01000001.1"/>
</dbReference>
<dbReference type="GO" id="GO:0005829">
    <property type="term" value="C:cytosol"/>
    <property type="evidence" value="ECO:0007669"/>
    <property type="project" value="TreeGrafter"/>
</dbReference>
<protein>
    <submittedName>
        <fullName evidence="1">HAD-IIB family hydrolase</fullName>
    </submittedName>
</protein>
<dbReference type="EMBL" id="SDKC01000001">
    <property type="protein sequence ID" value="RXS75939.1"/>
    <property type="molecule type" value="Genomic_DNA"/>
</dbReference>
<keyword evidence="2" id="KW-1185">Reference proteome</keyword>
<evidence type="ECO:0000313" key="1">
    <source>
        <dbReference type="EMBL" id="RXS75939.1"/>
    </source>
</evidence>
<dbReference type="PROSITE" id="PS01228">
    <property type="entry name" value="COF_1"/>
    <property type="match status" value="1"/>
</dbReference>
<dbReference type="GO" id="GO:0016791">
    <property type="term" value="F:phosphatase activity"/>
    <property type="evidence" value="ECO:0007669"/>
    <property type="project" value="TreeGrafter"/>
</dbReference>
<name>A0A4Q1RJR1_9FIRM</name>
<dbReference type="InterPro" id="IPR006379">
    <property type="entry name" value="HAD-SF_hydro_IIB"/>
</dbReference>
<dbReference type="OrthoDB" id="9810101at2"/>
<accession>A0A4Q1RJR1</accession>